<reference evidence="1 2" key="1">
    <citation type="submission" date="2019-04" db="EMBL/GenBank/DDBJ databases">
        <title>Friends and foes A comparative genomics studyof 23 Aspergillus species from section Flavi.</title>
        <authorList>
            <consortium name="DOE Joint Genome Institute"/>
            <person name="Kjaerbolling I."/>
            <person name="Vesth T."/>
            <person name="Frisvad J.C."/>
            <person name="Nybo J.L."/>
            <person name="Theobald S."/>
            <person name="Kildgaard S."/>
            <person name="Isbrandt T."/>
            <person name="Kuo A."/>
            <person name="Sato A."/>
            <person name="Lyhne E.K."/>
            <person name="Kogle M.E."/>
            <person name="Wiebenga A."/>
            <person name="Kun R.S."/>
            <person name="Lubbers R.J."/>
            <person name="Makela M.R."/>
            <person name="Barry K."/>
            <person name="Chovatia M."/>
            <person name="Clum A."/>
            <person name="Daum C."/>
            <person name="Haridas S."/>
            <person name="He G."/>
            <person name="LaButti K."/>
            <person name="Lipzen A."/>
            <person name="Mondo S."/>
            <person name="Riley R."/>
            <person name="Salamov A."/>
            <person name="Simmons B.A."/>
            <person name="Magnuson J.K."/>
            <person name="Henrissat B."/>
            <person name="Mortensen U.H."/>
            <person name="Larsen T.O."/>
            <person name="Devries R.P."/>
            <person name="Grigoriev I.V."/>
            <person name="Machida M."/>
            <person name="Baker S.E."/>
            <person name="Andersen M.R."/>
        </authorList>
    </citation>
    <scope>NUCLEOTIDE SEQUENCE [LARGE SCALE GENOMIC DNA]</scope>
    <source>
        <strain evidence="1 2">IBT 29228</strain>
    </source>
</reference>
<gene>
    <name evidence="1" type="ORF">BDV26DRAFT_161133</name>
</gene>
<dbReference type="Proteomes" id="UP000326198">
    <property type="component" value="Unassembled WGS sequence"/>
</dbReference>
<dbReference type="EMBL" id="ML736156">
    <property type="protein sequence ID" value="KAE8383228.1"/>
    <property type="molecule type" value="Genomic_DNA"/>
</dbReference>
<organism evidence="1 2">
    <name type="scientific">Aspergillus bertholletiae</name>
    <dbReference type="NCBI Taxonomy" id="1226010"/>
    <lineage>
        <taxon>Eukaryota</taxon>
        <taxon>Fungi</taxon>
        <taxon>Dikarya</taxon>
        <taxon>Ascomycota</taxon>
        <taxon>Pezizomycotina</taxon>
        <taxon>Eurotiomycetes</taxon>
        <taxon>Eurotiomycetidae</taxon>
        <taxon>Eurotiales</taxon>
        <taxon>Aspergillaceae</taxon>
        <taxon>Aspergillus</taxon>
        <taxon>Aspergillus subgen. Circumdati</taxon>
    </lineage>
</organism>
<evidence type="ECO:0000313" key="1">
    <source>
        <dbReference type="EMBL" id="KAE8383228.1"/>
    </source>
</evidence>
<keyword evidence="2" id="KW-1185">Reference proteome</keyword>
<name>A0A5N7BNL7_9EURO</name>
<accession>A0A5N7BNL7</accession>
<dbReference type="AlphaFoldDB" id="A0A5N7BNL7"/>
<sequence length="125" mass="14143">MLSSLSEFKPPLTPYVKLALRPAFGLEFDSSDRRIMADQFQITTDPVIEPDDAHNLDGDSAYNDSLGSDSYRTSITSSVLNYKYEVRIATALRPEVTLHNSFFRRTVEDTMRSAKASMLWFVLSP</sequence>
<evidence type="ECO:0000313" key="2">
    <source>
        <dbReference type="Proteomes" id="UP000326198"/>
    </source>
</evidence>
<proteinExistence type="predicted"/>
<protein>
    <submittedName>
        <fullName evidence="1">Uncharacterized protein</fullName>
    </submittedName>
</protein>